<dbReference type="SUPFAM" id="SSF48371">
    <property type="entry name" value="ARM repeat"/>
    <property type="match status" value="1"/>
</dbReference>
<evidence type="ECO:0000313" key="3">
    <source>
        <dbReference type="Proteomes" id="UP001596380"/>
    </source>
</evidence>
<reference evidence="3" key="1">
    <citation type="journal article" date="2019" name="Int. J. Syst. Evol. Microbiol.">
        <title>The Global Catalogue of Microorganisms (GCM) 10K type strain sequencing project: providing services to taxonomists for standard genome sequencing and annotation.</title>
        <authorList>
            <consortium name="The Broad Institute Genomics Platform"/>
            <consortium name="The Broad Institute Genome Sequencing Center for Infectious Disease"/>
            <person name="Wu L."/>
            <person name="Ma J."/>
        </authorList>
    </citation>
    <scope>NUCLEOTIDE SEQUENCE [LARGE SCALE GENOMIC DNA]</scope>
    <source>
        <strain evidence="3">JCM 3369</strain>
    </source>
</reference>
<gene>
    <name evidence="2" type="ORF">ACFQKB_32935</name>
</gene>
<proteinExistence type="predicted"/>
<dbReference type="InterPro" id="IPR004155">
    <property type="entry name" value="PBS_lyase_HEAT"/>
</dbReference>
<dbReference type="RefSeq" id="WP_160823374.1">
    <property type="nucleotide sequence ID" value="NZ_JBHSXS010000029.1"/>
</dbReference>
<protein>
    <submittedName>
        <fullName evidence="2">HEAT repeat domain-containing protein</fullName>
    </submittedName>
</protein>
<dbReference type="InterPro" id="IPR011989">
    <property type="entry name" value="ARM-like"/>
</dbReference>
<keyword evidence="3" id="KW-1185">Reference proteome</keyword>
<organism evidence="2 3">
    <name type="scientific">Actinomadura yumaensis</name>
    <dbReference type="NCBI Taxonomy" id="111807"/>
    <lineage>
        <taxon>Bacteria</taxon>
        <taxon>Bacillati</taxon>
        <taxon>Actinomycetota</taxon>
        <taxon>Actinomycetes</taxon>
        <taxon>Streptosporangiales</taxon>
        <taxon>Thermomonosporaceae</taxon>
        <taxon>Actinomadura</taxon>
    </lineage>
</organism>
<feature type="region of interest" description="Disordered" evidence="1">
    <location>
        <begin position="1014"/>
        <end position="1037"/>
    </location>
</feature>
<dbReference type="EMBL" id="JBHSXS010000029">
    <property type="protein sequence ID" value="MFC6884605.1"/>
    <property type="molecule type" value="Genomic_DNA"/>
</dbReference>
<accession>A0ABW2CTJ5</accession>
<name>A0ABW2CTJ5_9ACTN</name>
<dbReference type="Gene3D" id="1.25.10.10">
    <property type="entry name" value="Leucine-rich Repeat Variant"/>
    <property type="match status" value="2"/>
</dbReference>
<evidence type="ECO:0000256" key="1">
    <source>
        <dbReference type="SAM" id="MobiDB-lite"/>
    </source>
</evidence>
<dbReference type="InterPro" id="IPR016024">
    <property type="entry name" value="ARM-type_fold"/>
</dbReference>
<dbReference type="Pfam" id="PF13646">
    <property type="entry name" value="HEAT_2"/>
    <property type="match status" value="2"/>
</dbReference>
<dbReference type="Proteomes" id="UP001596380">
    <property type="component" value="Unassembled WGS sequence"/>
</dbReference>
<comment type="caution">
    <text evidence="2">The sequence shown here is derived from an EMBL/GenBank/DDBJ whole genome shotgun (WGS) entry which is preliminary data.</text>
</comment>
<sequence>MPRVPDTAALPRVGADPSVQDLPPAALRALIEHDDPDARRVGLVRLAERQDAEEDGFAWAGVLPEALDASPEAALAQARLHLRFRLGALPGWRAAREAPVRIAWLAAELASRPEAVREEPAGELLYQAVRAIGAADARDPEAFVRELAARNDAVLREEAFRVAREALHAALLAPARARPLIADLAIGAGGVGGAVRELAEPWAALDPLPRHRVLPLLDGGCPEEAVDVAARHGHPDLLRDVAADPGRPPRARRRALEAYGDLAERGDVPGLLRVAAADPLLLAGPALRCLRRMHRRGRFPADGDVPAIVGLALADHGIGADGFAAVVFSSRRAVVRELTAAAGADDASWPRRLELLVALDAQGAGELGIGDAVAASARSAEDPRPFLRALRALRHVPAEQAVIDLLPRAPREALDALEAIGGPRTVAALRDGLGADGEAVEHLRPFASRALEVLWHLTEDAGERRSLLARLDPRSVPPRIADDLGGPDAAELAFLRADLDPDAPAGALCRIARNGDASTVPAVADLLLRVVSDLAAAWRSGPEPSVPDAARAAVRDLGARLFRRGAVRPRCLLDADGPESAGNALLASVALDLADRPGLTATELAILLGLLRGVPYRRTKARVHPLLRHRDPDVRKHVIALLADDAEDLSASLVPLASGDDARTVRQAVRALAEARATWAAPVIAACLDHPNMNVKKTAADALARAGAPSAVPKLLFWLGAHDNPGFRESLAGALRAVLGDAYAATVVAAADHAATERARDLLLRAVALTPRSIAALAAQGSPSGAALLAAAPERSAPPDADLHALTTRGWDEEAARRVVRAHDPATPPDPRLRPLLARFLDLPGALRFALRLCPPPWKDEEAAAFARHAVRLAEALPGGPDAPERQRTLDVLLRAVPFLTTGERLALIGRLRSLPLARPGIVLLRACGAVLTRADLDRALNAAANGPDPWLAEEAVLREAFALPSSPAPEEGSRERLNALIDAYRTADREETLARMTELQPLGAPPWTIAEDAARPAPAPRVPSAADLDQPRSSAQRERLLSMLDDPLPSRRETAARTLLAWPEPEPRLAVLHAHLAGRVTVPAHDLAPALALAPAESVPEDDASLARLAGLASHLTGSDLERLVPFLLRAWERDPTGPARHALDRVPRDVLATALSGRLEAGAWGVLDLLKGARLTRTPALARTLQRLRDEGRAEPFTLVDGPLHTPDTAAALAALRTRTPPPRPPSRAELFRQAREGTVEEIRRALTELAEQPPDDALADLLNESVTHSEARVRLHAHRLSRRVLDRPAYLDQTVRLLDDPRPDIVRSAAATLGHAAWEPAVPGLVALLAHPRPAVRDAAAEALVRIGIPASPALRHAAARARPDRRPRYTAVLERITA</sequence>
<evidence type="ECO:0000313" key="2">
    <source>
        <dbReference type="EMBL" id="MFC6884605.1"/>
    </source>
</evidence>
<dbReference type="SMART" id="SM00567">
    <property type="entry name" value="EZ_HEAT"/>
    <property type="match status" value="6"/>
</dbReference>